<accession>A0A817XLT8</accession>
<evidence type="ECO:0000313" key="5">
    <source>
        <dbReference type="Proteomes" id="UP000663865"/>
    </source>
</evidence>
<evidence type="ECO:0000256" key="2">
    <source>
        <dbReference type="ARBA" id="ARBA00023134"/>
    </source>
</evidence>
<evidence type="ECO:0000313" key="4">
    <source>
        <dbReference type="EMBL" id="CAF3369621.1"/>
    </source>
</evidence>
<feature type="domain" description="GTP-eEF1A C-terminal" evidence="3">
    <location>
        <begin position="80"/>
        <end position="166"/>
    </location>
</feature>
<keyword evidence="2" id="KW-0342">GTP-binding</keyword>
<dbReference type="PANTHER" id="PTHR44830:SF1">
    <property type="entry name" value="TR-TYPE G DOMAIN-CONTAINING PROTEIN"/>
    <property type="match status" value="1"/>
</dbReference>
<dbReference type="InterPro" id="IPR054696">
    <property type="entry name" value="GTP-eEF1A_C"/>
</dbReference>
<dbReference type="AlphaFoldDB" id="A0A817XLT8"/>
<sequence length="171" mass="20386">MFCRHVCADNKADLHTIGEFETYYDACSAIFWYTRDSFLYRLWNKALREHSMRYFIKDIHLALIEKHILQQRISKNSSTKEILYRGQMMAIEELKTRIICRVTELFEKVNFQVNETSPKFIESGKLATVKWVPLEFVCVENFQDYPSLSYFVMYDGNRTVLIGLIKEVERK</sequence>
<evidence type="ECO:0000256" key="1">
    <source>
        <dbReference type="ARBA" id="ARBA00022741"/>
    </source>
</evidence>
<dbReference type="EMBL" id="CAJNYV010000585">
    <property type="protein sequence ID" value="CAF3369621.1"/>
    <property type="molecule type" value="Genomic_DNA"/>
</dbReference>
<gene>
    <name evidence="4" type="ORF">KIK155_LOCUS5267</name>
</gene>
<dbReference type="Gene3D" id="2.40.30.10">
    <property type="entry name" value="Translation factors"/>
    <property type="match status" value="1"/>
</dbReference>
<comment type="caution">
    <text evidence="4">The sequence shown here is derived from an EMBL/GenBank/DDBJ whole genome shotgun (WGS) entry which is preliminary data.</text>
</comment>
<dbReference type="PANTHER" id="PTHR44830">
    <property type="entry name" value="ELONGATION FACTOR 1 ALPHA"/>
    <property type="match status" value="1"/>
</dbReference>
<dbReference type="SUPFAM" id="SSF50465">
    <property type="entry name" value="EF-Tu/eEF-1alpha/eIF2-gamma C-terminal domain"/>
    <property type="match status" value="1"/>
</dbReference>
<dbReference type="InterPro" id="IPR009001">
    <property type="entry name" value="Transl_elong_EF1A/Init_IF2_C"/>
</dbReference>
<protein>
    <recommendedName>
        <fullName evidence="3">GTP-eEF1A C-terminal domain-containing protein</fullName>
    </recommendedName>
</protein>
<proteinExistence type="predicted"/>
<keyword evidence="1" id="KW-0547">Nucleotide-binding</keyword>
<evidence type="ECO:0000259" key="3">
    <source>
        <dbReference type="Pfam" id="PF22594"/>
    </source>
</evidence>
<dbReference type="Proteomes" id="UP000663865">
    <property type="component" value="Unassembled WGS sequence"/>
</dbReference>
<reference evidence="4" key="1">
    <citation type="submission" date="2021-02" db="EMBL/GenBank/DDBJ databases">
        <authorList>
            <person name="Nowell W R."/>
        </authorList>
    </citation>
    <scope>NUCLEOTIDE SEQUENCE</scope>
</reference>
<dbReference type="Pfam" id="PF22594">
    <property type="entry name" value="GTP-eEF1A_C"/>
    <property type="match status" value="1"/>
</dbReference>
<organism evidence="4 5">
    <name type="scientific">Rotaria socialis</name>
    <dbReference type="NCBI Taxonomy" id="392032"/>
    <lineage>
        <taxon>Eukaryota</taxon>
        <taxon>Metazoa</taxon>
        <taxon>Spiralia</taxon>
        <taxon>Gnathifera</taxon>
        <taxon>Rotifera</taxon>
        <taxon>Eurotatoria</taxon>
        <taxon>Bdelloidea</taxon>
        <taxon>Philodinida</taxon>
        <taxon>Philodinidae</taxon>
        <taxon>Rotaria</taxon>
    </lineage>
</organism>
<name>A0A817XLT8_9BILA</name>
<dbReference type="GO" id="GO:0005525">
    <property type="term" value="F:GTP binding"/>
    <property type="evidence" value="ECO:0007669"/>
    <property type="project" value="UniProtKB-KW"/>
</dbReference>